<dbReference type="GeneID" id="70132211"/>
<keyword evidence="1" id="KW-0732">Signal</keyword>
<accession>A0A9P8ZVJ5</accession>
<evidence type="ECO:0000313" key="3">
    <source>
        <dbReference type="Proteomes" id="UP000758603"/>
    </source>
</evidence>
<comment type="caution">
    <text evidence="2">The sequence shown here is derived from an EMBL/GenBank/DDBJ whole genome shotgun (WGS) entry which is preliminary data.</text>
</comment>
<dbReference type="EMBL" id="JAGPXC010000006">
    <property type="protein sequence ID" value="KAH6652080.1"/>
    <property type="molecule type" value="Genomic_DNA"/>
</dbReference>
<reference evidence="2" key="1">
    <citation type="journal article" date="2021" name="Nat. Commun.">
        <title>Genetic determinants of endophytism in the Arabidopsis root mycobiome.</title>
        <authorList>
            <person name="Mesny F."/>
            <person name="Miyauchi S."/>
            <person name="Thiergart T."/>
            <person name="Pickel B."/>
            <person name="Atanasova L."/>
            <person name="Karlsson M."/>
            <person name="Huettel B."/>
            <person name="Barry K.W."/>
            <person name="Haridas S."/>
            <person name="Chen C."/>
            <person name="Bauer D."/>
            <person name="Andreopoulos W."/>
            <person name="Pangilinan J."/>
            <person name="LaButti K."/>
            <person name="Riley R."/>
            <person name="Lipzen A."/>
            <person name="Clum A."/>
            <person name="Drula E."/>
            <person name="Henrissat B."/>
            <person name="Kohler A."/>
            <person name="Grigoriev I.V."/>
            <person name="Martin F.M."/>
            <person name="Hacquard S."/>
        </authorList>
    </citation>
    <scope>NUCLEOTIDE SEQUENCE</scope>
    <source>
        <strain evidence="2">MPI-SDFR-AT-0073</strain>
    </source>
</reference>
<evidence type="ECO:0000256" key="1">
    <source>
        <dbReference type="SAM" id="SignalP"/>
    </source>
</evidence>
<proteinExistence type="predicted"/>
<organism evidence="2 3">
    <name type="scientific">Truncatella angustata</name>
    <dbReference type="NCBI Taxonomy" id="152316"/>
    <lineage>
        <taxon>Eukaryota</taxon>
        <taxon>Fungi</taxon>
        <taxon>Dikarya</taxon>
        <taxon>Ascomycota</taxon>
        <taxon>Pezizomycotina</taxon>
        <taxon>Sordariomycetes</taxon>
        <taxon>Xylariomycetidae</taxon>
        <taxon>Amphisphaeriales</taxon>
        <taxon>Sporocadaceae</taxon>
        <taxon>Truncatella</taxon>
    </lineage>
</organism>
<dbReference type="RefSeq" id="XP_045956358.1">
    <property type="nucleotide sequence ID" value="XM_046103319.1"/>
</dbReference>
<keyword evidence="3" id="KW-1185">Reference proteome</keyword>
<sequence length="89" mass="9999">MPSSGCPFCKIPLVMIVFELLILFPGLETRTLDQTDSNFLVPCLLAMCHPFAISVCTTETVKSVWLVAQALQETRNTFGRERDLLSVMY</sequence>
<feature type="signal peptide" evidence="1">
    <location>
        <begin position="1"/>
        <end position="29"/>
    </location>
</feature>
<evidence type="ECO:0000313" key="2">
    <source>
        <dbReference type="EMBL" id="KAH6652080.1"/>
    </source>
</evidence>
<name>A0A9P8ZVJ5_9PEZI</name>
<protein>
    <recommendedName>
        <fullName evidence="4">Secreted protein</fullName>
    </recommendedName>
</protein>
<evidence type="ECO:0008006" key="4">
    <source>
        <dbReference type="Google" id="ProtNLM"/>
    </source>
</evidence>
<feature type="chain" id="PRO_5040274429" description="Secreted protein" evidence="1">
    <location>
        <begin position="30"/>
        <end position="89"/>
    </location>
</feature>
<dbReference type="Proteomes" id="UP000758603">
    <property type="component" value="Unassembled WGS sequence"/>
</dbReference>
<gene>
    <name evidence="2" type="ORF">BKA67DRAFT_572841</name>
</gene>
<dbReference type="AlphaFoldDB" id="A0A9P8ZVJ5"/>